<evidence type="ECO:0000256" key="1">
    <source>
        <dbReference type="ARBA" id="ARBA00022801"/>
    </source>
</evidence>
<dbReference type="EMBL" id="BRYB01000512">
    <property type="protein sequence ID" value="GMI31525.1"/>
    <property type="molecule type" value="Genomic_DNA"/>
</dbReference>
<evidence type="ECO:0000256" key="6">
    <source>
        <dbReference type="SAM" id="SignalP"/>
    </source>
</evidence>
<comment type="caution">
    <text evidence="8">The sequence shown here is derived from an EMBL/GenBank/DDBJ whole genome shotgun (WGS) entry which is preliminary data.</text>
</comment>
<keyword evidence="9" id="KW-1185">Reference proteome</keyword>
<reference evidence="8 9" key="1">
    <citation type="journal article" date="2023" name="Commun. Biol.">
        <title>Genome analysis of Parmales, the sister group of diatoms, reveals the evolutionary specialization of diatoms from phago-mixotrophs to photoautotrophs.</title>
        <authorList>
            <person name="Ban H."/>
            <person name="Sato S."/>
            <person name="Yoshikawa S."/>
            <person name="Yamada K."/>
            <person name="Nakamura Y."/>
            <person name="Ichinomiya M."/>
            <person name="Sato N."/>
            <person name="Blanc-Mathieu R."/>
            <person name="Endo H."/>
            <person name="Kuwata A."/>
            <person name="Ogata H."/>
        </authorList>
    </citation>
    <scope>NUCLEOTIDE SEQUENCE [LARGE SCALE GENOMIC DNA]</scope>
</reference>
<protein>
    <recommendedName>
        <fullName evidence="5">Mitochondrial cardiolipin hydrolase</fullName>
    </recommendedName>
</protein>
<feature type="domain" description="Phospholipase D-like" evidence="7">
    <location>
        <begin position="277"/>
        <end position="364"/>
    </location>
</feature>
<feature type="chain" id="PRO_5045122849" description="Mitochondrial cardiolipin hydrolase" evidence="6">
    <location>
        <begin position="19"/>
        <end position="523"/>
    </location>
</feature>
<keyword evidence="6" id="KW-0732">Signal</keyword>
<dbReference type="SUPFAM" id="SSF56024">
    <property type="entry name" value="Phospholipase D/nuclease"/>
    <property type="match status" value="2"/>
</dbReference>
<accession>A0ABQ6MSA6</accession>
<dbReference type="PANTHER" id="PTHR43856">
    <property type="entry name" value="CARDIOLIPIN HYDROLASE"/>
    <property type="match status" value="1"/>
</dbReference>
<organism evidence="8 9">
    <name type="scientific">Tetraparma gracilis</name>
    <dbReference type="NCBI Taxonomy" id="2962635"/>
    <lineage>
        <taxon>Eukaryota</taxon>
        <taxon>Sar</taxon>
        <taxon>Stramenopiles</taxon>
        <taxon>Ochrophyta</taxon>
        <taxon>Bolidophyceae</taxon>
        <taxon>Parmales</taxon>
        <taxon>Triparmaceae</taxon>
        <taxon>Tetraparma</taxon>
    </lineage>
</organism>
<evidence type="ECO:0000256" key="2">
    <source>
        <dbReference type="ARBA" id="ARBA00022963"/>
    </source>
</evidence>
<dbReference type="Proteomes" id="UP001165060">
    <property type="component" value="Unassembled WGS sequence"/>
</dbReference>
<evidence type="ECO:0000313" key="9">
    <source>
        <dbReference type="Proteomes" id="UP001165060"/>
    </source>
</evidence>
<dbReference type="Pfam" id="PF13091">
    <property type="entry name" value="PLDc_2"/>
    <property type="match status" value="1"/>
</dbReference>
<evidence type="ECO:0000259" key="7">
    <source>
        <dbReference type="Pfam" id="PF13091"/>
    </source>
</evidence>
<evidence type="ECO:0000256" key="5">
    <source>
        <dbReference type="ARBA" id="ARBA00040549"/>
    </source>
</evidence>
<feature type="signal peptide" evidence="6">
    <location>
        <begin position="1"/>
        <end position="18"/>
    </location>
</feature>
<dbReference type="PANTHER" id="PTHR43856:SF1">
    <property type="entry name" value="MITOCHONDRIAL CARDIOLIPIN HYDROLASE"/>
    <property type="match status" value="1"/>
</dbReference>
<dbReference type="Gene3D" id="3.30.870.10">
    <property type="entry name" value="Endonuclease Chain A"/>
    <property type="match status" value="2"/>
</dbReference>
<sequence length="523" mass="57196">MMHLASALLLLLAASASALPTVSFTPTYPFDIMAREVASVKKVTEARLADPKQYDDRSTNPYSIRYAVYNFALDWEDLYSAVIDARNANVEVQVMVDDGQLGPNRDYNKGLQALKDAGFLYEASQKNLTVAEQEAAELIGVDCEGIMHLKTRLFAWLDEDGQERKEFMTGSFNPELGADTGVPMPNNDTLVSFEIGGEAGDEYLELFERYEEKYLAVRSDSSVVNSFDPEKQINALFSPDAEGTQAVDQLITWIDEEQDVVLVWVFTLRNVMSHNLGNRTLYDGLVEAKERGAVVVVATDKNMVEQSDHKFTDDLRAKGIDVYWCENDVGEFHAMHNKNAVFGAREIKTVSGSCNWSGSAMGSDYHEVPINDEDTLWLTGDDAVGMQFTSNFLAVLRSYESQQAEAERKVEEIVGDLGLVEGWRTVTVRVAVEGGEGGGGMVVSLGGESAALELEGGVWGGEIKLPFGSAGDLRYELDGQDVGGLRLVADVFLPVVDDRVAVQSADVEAEGGLVLAVVDSIKS</sequence>
<proteinExistence type="inferred from homology"/>
<gene>
    <name evidence="8" type="ORF">TeGR_g9982</name>
</gene>
<keyword evidence="3" id="KW-0443">Lipid metabolism</keyword>
<name>A0ABQ6MSA6_9STRA</name>
<comment type="similarity">
    <text evidence="4">Belongs to the phospholipase D family. MitoPLD/Zucchini subfamily.</text>
</comment>
<dbReference type="InterPro" id="IPR025202">
    <property type="entry name" value="PLD-like_dom"/>
</dbReference>
<keyword evidence="1" id="KW-0378">Hydrolase</keyword>
<evidence type="ECO:0000313" key="8">
    <source>
        <dbReference type="EMBL" id="GMI31525.1"/>
    </source>
</evidence>
<dbReference type="InterPro" id="IPR051406">
    <property type="entry name" value="PLD_domain"/>
</dbReference>
<evidence type="ECO:0000256" key="3">
    <source>
        <dbReference type="ARBA" id="ARBA00023098"/>
    </source>
</evidence>
<keyword evidence="2" id="KW-0442">Lipid degradation</keyword>
<evidence type="ECO:0000256" key="4">
    <source>
        <dbReference type="ARBA" id="ARBA00038012"/>
    </source>
</evidence>